<keyword evidence="4" id="KW-1133">Transmembrane helix</keyword>
<keyword evidence="4" id="KW-0812">Transmembrane</keyword>
<dbReference type="RefSeq" id="WP_085886300.1">
    <property type="nucleotide sequence ID" value="NZ_FWFN01000001.1"/>
</dbReference>
<dbReference type="AlphaFoldDB" id="A0A1X6YAC1"/>
<dbReference type="CDD" id="cd03136">
    <property type="entry name" value="GATase1_AraC_ArgR_like"/>
    <property type="match status" value="1"/>
</dbReference>
<dbReference type="EMBL" id="FWFN01000001">
    <property type="protein sequence ID" value="SLN15038.1"/>
    <property type="molecule type" value="Genomic_DNA"/>
</dbReference>
<feature type="domain" description="HTH araC/xylS-type" evidence="5">
    <location>
        <begin position="243"/>
        <end position="341"/>
    </location>
</feature>
<keyword evidence="7" id="KW-1185">Reference proteome</keyword>
<accession>A0A1X6YAC1</accession>
<dbReference type="Gene3D" id="1.10.10.60">
    <property type="entry name" value="Homeodomain-like"/>
    <property type="match status" value="1"/>
</dbReference>
<proteinExistence type="predicted"/>
<dbReference type="PROSITE" id="PS01124">
    <property type="entry name" value="HTH_ARAC_FAMILY_2"/>
    <property type="match status" value="1"/>
</dbReference>
<dbReference type="Pfam" id="PF01965">
    <property type="entry name" value="DJ-1_PfpI"/>
    <property type="match status" value="1"/>
</dbReference>
<sequence>MENSFKDRFTTAAPVVPQGDAFFPLPAPETSTVFAFLLVPGFTLLAFSAAVEALRIANQLSQQPLYQWRVLSVDGEPVYSSSGIPIGVEGAIDKLPRDTGLFVCSGNPAAEAMTPAVVGAVQRHHRFGGMVGGICTGAVALARAGLLGDKAFTLHWENLPAFRTHFPDLLPKETKYEIDGRLMTCGGGSAAIDMMLDLIGRDHGEAFAAMVSEMCLRKVAVGREEEQRSSTSVLIRTRHPGLLSMVELMKSHLEDPLTMEELALTSGYSRRHIERLFMSVFGKTPGEFYRGLRLDHGRMLLSSTDLELIDVATACGYGSVGHFSRCFKARFGVAPTAYNRALGRARRTTRRG</sequence>
<evidence type="ECO:0000259" key="5">
    <source>
        <dbReference type="PROSITE" id="PS01124"/>
    </source>
</evidence>
<dbReference type="Proteomes" id="UP000193963">
    <property type="component" value="Unassembled WGS sequence"/>
</dbReference>
<reference evidence="6 7" key="1">
    <citation type="submission" date="2017-03" db="EMBL/GenBank/DDBJ databases">
        <authorList>
            <person name="Afonso C.L."/>
            <person name="Miller P.J."/>
            <person name="Scott M.A."/>
            <person name="Spackman E."/>
            <person name="Goraichik I."/>
            <person name="Dimitrov K.M."/>
            <person name="Suarez D.L."/>
            <person name="Swayne D.E."/>
        </authorList>
    </citation>
    <scope>NUCLEOTIDE SEQUENCE [LARGE SCALE GENOMIC DNA]</scope>
    <source>
        <strain evidence="6 7">CECT 7751</strain>
    </source>
</reference>
<dbReference type="SMART" id="SM00342">
    <property type="entry name" value="HTH_ARAC"/>
    <property type="match status" value="1"/>
</dbReference>
<evidence type="ECO:0000313" key="7">
    <source>
        <dbReference type="Proteomes" id="UP000193963"/>
    </source>
</evidence>
<dbReference type="Gene3D" id="3.40.50.880">
    <property type="match status" value="1"/>
</dbReference>
<dbReference type="PANTHER" id="PTHR43130">
    <property type="entry name" value="ARAC-FAMILY TRANSCRIPTIONAL REGULATOR"/>
    <property type="match status" value="1"/>
</dbReference>
<dbReference type="InterPro" id="IPR018060">
    <property type="entry name" value="HTH_AraC"/>
</dbReference>
<evidence type="ECO:0000256" key="4">
    <source>
        <dbReference type="SAM" id="Phobius"/>
    </source>
</evidence>
<keyword evidence="2" id="KW-0238">DNA-binding</keyword>
<dbReference type="InterPro" id="IPR009057">
    <property type="entry name" value="Homeodomain-like_sf"/>
</dbReference>
<dbReference type="PROSITE" id="PS00041">
    <property type="entry name" value="HTH_ARAC_FAMILY_1"/>
    <property type="match status" value="1"/>
</dbReference>
<protein>
    <submittedName>
        <fullName evidence="6">HTH-type transcriptional regulator CdhR</fullName>
    </submittedName>
</protein>
<dbReference type="GO" id="GO:0003700">
    <property type="term" value="F:DNA-binding transcription factor activity"/>
    <property type="evidence" value="ECO:0007669"/>
    <property type="project" value="InterPro"/>
</dbReference>
<evidence type="ECO:0000313" key="6">
    <source>
        <dbReference type="EMBL" id="SLN15038.1"/>
    </source>
</evidence>
<dbReference type="InterPro" id="IPR029062">
    <property type="entry name" value="Class_I_gatase-like"/>
</dbReference>
<gene>
    <name evidence="6" type="primary">cdhR_1</name>
    <name evidence="6" type="ORF">PSM7751_00389</name>
</gene>
<dbReference type="InterPro" id="IPR002818">
    <property type="entry name" value="DJ-1/PfpI"/>
</dbReference>
<evidence type="ECO:0000256" key="2">
    <source>
        <dbReference type="ARBA" id="ARBA00023125"/>
    </source>
</evidence>
<dbReference type="Pfam" id="PF12833">
    <property type="entry name" value="HTH_18"/>
    <property type="match status" value="1"/>
</dbReference>
<dbReference type="PRINTS" id="PR00032">
    <property type="entry name" value="HTHARAC"/>
</dbReference>
<organism evidence="6 7">
    <name type="scientific">Pseudooceanicola marinus</name>
    <dbReference type="NCBI Taxonomy" id="396013"/>
    <lineage>
        <taxon>Bacteria</taxon>
        <taxon>Pseudomonadati</taxon>
        <taxon>Pseudomonadota</taxon>
        <taxon>Alphaproteobacteria</taxon>
        <taxon>Rhodobacterales</taxon>
        <taxon>Paracoccaceae</taxon>
        <taxon>Pseudooceanicola</taxon>
    </lineage>
</organism>
<feature type="transmembrane region" description="Helical" evidence="4">
    <location>
        <begin position="33"/>
        <end position="54"/>
    </location>
</feature>
<keyword evidence="1" id="KW-0805">Transcription regulation</keyword>
<dbReference type="InterPro" id="IPR018062">
    <property type="entry name" value="HTH_AraC-typ_CS"/>
</dbReference>
<keyword evidence="4" id="KW-0472">Membrane</keyword>
<dbReference type="GO" id="GO:0043565">
    <property type="term" value="F:sequence-specific DNA binding"/>
    <property type="evidence" value="ECO:0007669"/>
    <property type="project" value="InterPro"/>
</dbReference>
<dbReference type="OrthoDB" id="9793400at2"/>
<evidence type="ECO:0000256" key="3">
    <source>
        <dbReference type="ARBA" id="ARBA00023163"/>
    </source>
</evidence>
<dbReference type="InterPro" id="IPR052158">
    <property type="entry name" value="INH-QAR"/>
</dbReference>
<evidence type="ECO:0000256" key="1">
    <source>
        <dbReference type="ARBA" id="ARBA00023015"/>
    </source>
</evidence>
<dbReference type="SUPFAM" id="SSF46689">
    <property type="entry name" value="Homeodomain-like"/>
    <property type="match status" value="2"/>
</dbReference>
<dbReference type="PANTHER" id="PTHR43130:SF3">
    <property type="entry name" value="HTH-TYPE TRANSCRIPTIONAL REGULATOR RV1931C"/>
    <property type="match status" value="1"/>
</dbReference>
<name>A0A1X6YAC1_9RHOB</name>
<keyword evidence="3" id="KW-0804">Transcription</keyword>
<dbReference type="SUPFAM" id="SSF52317">
    <property type="entry name" value="Class I glutamine amidotransferase-like"/>
    <property type="match status" value="1"/>
</dbReference>
<dbReference type="InterPro" id="IPR020449">
    <property type="entry name" value="Tscrpt_reg_AraC-type_HTH"/>
</dbReference>